<dbReference type="Gene3D" id="3.10.129.10">
    <property type="entry name" value="Hotdog Thioesterase"/>
    <property type="match status" value="1"/>
</dbReference>
<organism evidence="2 3">
    <name type="scientific">Cobetia crustatorum</name>
    <dbReference type="NCBI Taxonomy" id="553385"/>
    <lineage>
        <taxon>Bacteria</taxon>
        <taxon>Pseudomonadati</taxon>
        <taxon>Pseudomonadota</taxon>
        <taxon>Gammaproteobacteria</taxon>
        <taxon>Oceanospirillales</taxon>
        <taxon>Halomonadaceae</taxon>
        <taxon>Cobetia</taxon>
    </lineage>
</organism>
<reference evidence="2 3" key="1">
    <citation type="submission" date="2019-07" db="EMBL/GenBank/DDBJ databases">
        <title>Diversity of Bacteria from Kongsfjorden, Arctic.</title>
        <authorList>
            <person name="Yu Y."/>
        </authorList>
    </citation>
    <scope>NUCLEOTIDE SEQUENCE [LARGE SCALE GENOMIC DNA]</scope>
    <source>
        <strain evidence="2 3">SM1923</strain>
    </source>
</reference>
<keyword evidence="3" id="KW-1185">Reference proteome</keyword>
<comment type="caution">
    <text evidence="2">The sequence shown here is derived from an EMBL/GenBank/DDBJ whole genome shotgun (WGS) entry which is preliminary data.</text>
</comment>
<protein>
    <submittedName>
        <fullName evidence="2">Thioesterase</fullName>
    </submittedName>
</protein>
<dbReference type="Pfam" id="PF09500">
    <property type="entry name" value="YiiD_C"/>
    <property type="match status" value="1"/>
</dbReference>
<evidence type="ECO:0000313" key="3">
    <source>
        <dbReference type="Proteomes" id="UP000319941"/>
    </source>
</evidence>
<dbReference type="STRING" id="553385.GCA_000591415_03724"/>
<dbReference type="SUPFAM" id="SSF54637">
    <property type="entry name" value="Thioesterase/thiol ester dehydrase-isomerase"/>
    <property type="match status" value="1"/>
</dbReference>
<evidence type="ECO:0000259" key="1">
    <source>
        <dbReference type="Pfam" id="PF09500"/>
    </source>
</evidence>
<sequence length="165" mass="18198">MAPVTEDLEQFRDWLTCAIPLAGQLGLKSMCWSQPQQSEGRLDWQLMLAPNLNDKGTAFGGAMSLEATLCGWSWLTLWLRARGIQRDIVVSRASQQFLAPVSGEYRLSCAPLDEQALVGVSERLVAGRRARLTLVQQLWCQAEESALPTLCFEAQGDYVVLAPSA</sequence>
<dbReference type="InterPro" id="IPR012660">
    <property type="entry name" value="YiiD_C"/>
</dbReference>
<name>A0A558HJM7_9GAMM</name>
<gene>
    <name evidence="2" type="ORF">FQP86_12810</name>
</gene>
<dbReference type="Proteomes" id="UP000319941">
    <property type="component" value="Unassembled WGS sequence"/>
</dbReference>
<dbReference type="OrthoDB" id="572024at2"/>
<dbReference type="EMBL" id="VNFH01000008">
    <property type="protein sequence ID" value="TVU69345.1"/>
    <property type="molecule type" value="Genomic_DNA"/>
</dbReference>
<evidence type="ECO:0000313" key="2">
    <source>
        <dbReference type="EMBL" id="TVU69345.1"/>
    </source>
</evidence>
<proteinExistence type="predicted"/>
<dbReference type="InterPro" id="IPR029069">
    <property type="entry name" value="HotDog_dom_sf"/>
</dbReference>
<accession>A0A558HJM7</accession>
<feature type="domain" description="Thioesterase putative" evidence="1">
    <location>
        <begin position="10"/>
        <end position="161"/>
    </location>
</feature>
<dbReference type="AlphaFoldDB" id="A0A558HJM7"/>